<dbReference type="InterPro" id="IPR013118">
    <property type="entry name" value="Mannitol_DH_C"/>
</dbReference>
<evidence type="ECO:0000256" key="1">
    <source>
        <dbReference type="ARBA" id="ARBA00023002"/>
    </source>
</evidence>
<evidence type="ECO:0000313" key="5">
    <source>
        <dbReference type="EMBL" id="MCP8899893.1"/>
    </source>
</evidence>
<name>A0A9X2KUJ4_9GAMM</name>
<dbReference type="SUPFAM" id="SSF48179">
    <property type="entry name" value="6-phosphogluconate dehydrogenase C-terminal domain-like"/>
    <property type="match status" value="1"/>
</dbReference>
<dbReference type="PANTHER" id="PTHR43362">
    <property type="entry name" value="MANNITOL DEHYDROGENASE DSF1-RELATED"/>
    <property type="match status" value="1"/>
</dbReference>
<dbReference type="EMBL" id="JAMFTH010000003">
    <property type="protein sequence ID" value="MCP8899893.1"/>
    <property type="molecule type" value="Genomic_DNA"/>
</dbReference>
<keyword evidence="6" id="KW-1185">Reference proteome</keyword>
<dbReference type="InterPro" id="IPR023027">
    <property type="entry name" value="Mannitol_DH_CS"/>
</dbReference>
<dbReference type="Pfam" id="PF08125">
    <property type="entry name" value="Mannitol_dh_C"/>
    <property type="match status" value="1"/>
</dbReference>
<dbReference type="Gene3D" id="3.40.50.720">
    <property type="entry name" value="NAD(P)-binding Rossmann-like Domain"/>
    <property type="match status" value="1"/>
</dbReference>
<proteinExistence type="predicted"/>
<dbReference type="InterPro" id="IPR013131">
    <property type="entry name" value="Mannitol_DH_N"/>
</dbReference>
<dbReference type="PRINTS" id="PR00084">
    <property type="entry name" value="MTLDHDRGNASE"/>
</dbReference>
<dbReference type="Proteomes" id="UP001139319">
    <property type="component" value="Unassembled WGS sequence"/>
</dbReference>
<dbReference type="GO" id="GO:0019594">
    <property type="term" value="P:mannitol metabolic process"/>
    <property type="evidence" value="ECO:0007669"/>
    <property type="project" value="InterPro"/>
</dbReference>
<dbReference type="PANTHER" id="PTHR43362:SF1">
    <property type="entry name" value="MANNITOL DEHYDROGENASE 2-RELATED"/>
    <property type="match status" value="1"/>
</dbReference>
<organism evidence="5 6">
    <name type="scientific">Gilvimarinus xylanilyticus</name>
    <dbReference type="NCBI Taxonomy" id="2944139"/>
    <lineage>
        <taxon>Bacteria</taxon>
        <taxon>Pseudomonadati</taxon>
        <taxon>Pseudomonadota</taxon>
        <taxon>Gammaproteobacteria</taxon>
        <taxon>Cellvibrionales</taxon>
        <taxon>Cellvibrionaceae</taxon>
        <taxon>Gilvimarinus</taxon>
    </lineage>
</organism>
<gene>
    <name evidence="5" type="ORF">M6D89_11345</name>
</gene>
<dbReference type="SUPFAM" id="SSF51735">
    <property type="entry name" value="NAD(P)-binding Rossmann-fold domains"/>
    <property type="match status" value="1"/>
</dbReference>
<evidence type="ECO:0000313" key="6">
    <source>
        <dbReference type="Proteomes" id="UP001139319"/>
    </source>
</evidence>
<dbReference type="GO" id="GO:0016616">
    <property type="term" value="F:oxidoreductase activity, acting on the CH-OH group of donors, NAD or NADP as acceptor"/>
    <property type="evidence" value="ECO:0007669"/>
    <property type="project" value="TreeGrafter"/>
</dbReference>
<dbReference type="PROSITE" id="PS00974">
    <property type="entry name" value="MANNITOL_DHGENASE"/>
    <property type="match status" value="1"/>
</dbReference>
<dbReference type="InterPro" id="IPR008927">
    <property type="entry name" value="6-PGluconate_DH-like_C_sf"/>
</dbReference>
<dbReference type="RefSeq" id="WP_253968187.1">
    <property type="nucleotide sequence ID" value="NZ_JAMFTH010000003.1"/>
</dbReference>
<evidence type="ECO:0000259" key="4">
    <source>
        <dbReference type="Pfam" id="PF08125"/>
    </source>
</evidence>
<reference evidence="5" key="1">
    <citation type="submission" date="2022-05" db="EMBL/GenBank/DDBJ databases">
        <authorList>
            <person name="Sun H.-N."/>
        </authorList>
    </citation>
    <scope>NUCLEOTIDE SEQUENCE</scope>
    <source>
        <strain evidence="5">HB14</strain>
    </source>
</reference>
<evidence type="ECO:0000256" key="2">
    <source>
        <dbReference type="ARBA" id="ARBA00023027"/>
    </source>
</evidence>
<feature type="domain" description="Mannitol dehydrogenase C-terminal" evidence="4">
    <location>
        <begin position="284"/>
        <end position="476"/>
    </location>
</feature>
<dbReference type="AlphaFoldDB" id="A0A9X2KUJ4"/>
<evidence type="ECO:0000259" key="3">
    <source>
        <dbReference type="Pfam" id="PF01232"/>
    </source>
</evidence>
<dbReference type="InterPro" id="IPR050988">
    <property type="entry name" value="Mannitol_DH/Oxidoreductase"/>
</dbReference>
<dbReference type="InterPro" id="IPR013328">
    <property type="entry name" value="6PGD_dom2"/>
</dbReference>
<keyword evidence="2" id="KW-0520">NAD</keyword>
<keyword evidence="1" id="KW-0560">Oxidoreductase</keyword>
<protein>
    <submittedName>
        <fullName evidence="5">Mannitol dehydrogenase family protein</fullName>
    </submittedName>
</protein>
<feature type="domain" description="Mannitol dehydrogenase N-terminal" evidence="3">
    <location>
        <begin position="32"/>
        <end position="275"/>
    </location>
</feature>
<comment type="caution">
    <text evidence="5">The sequence shown here is derived from an EMBL/GenBank/DDBJ whole genome shotgun (WGS) entry which is preliminary data.</text>
</comment>
<dbReference type="InterPro" id="IPR036291">
    <property type="entry name" value="NAD(P)-bd_dom_sf"/>
</dbReference>
<dbReference type="InterPro" id="IPR000669">
    <property type="entry name" value="Mannitol_DH"/>
</dbReference>
<reference evidence="5" key="2">
    <citation type="submission" date="2023-01" db="EMBL/GenBank/DDBJ databases">
        <title>Gilvimarinus xylanilyticus HB14 isolated from Caulerpa lentillifera aquaculture base in Hainan, China.</title>
        <authorList>
            <person name="Zhang Y.-J."/>
        </authorList>
    </citation>
    <scope>NUCLEOTIDE SEQUENCE</scope>
    <source>
        <strain evidence="5">HB14</strain>
    </source>
</reference>
<accession>A0A9X2KUJ4</accession>
<dbReference type="Pfam" id="PF01232">
    <property type="entry name" value="Mannitol_dh"/>
    <property type="match status" value="1"/>
</dbReference>
<sequence length="491" mass="53865">MISQPRLNKANLSQAKAALGQPASMGNRSDNKIVHIGIGAFSRAHQALYTQIANDETQDYWSIVGVSLRSPGVRDTLKPQDYLYTIKERSLNEDNLRCISCLEDILVGSENAQAVIDQIADETTKIVTVTVTEKGYCQASQRLDTANKAVAADIESGSCTSLPAYLARALLARKEAGLAGITIVSCDNLPNNGEILQNVVKDFADTLQADLRSWLDDNVRFCSTMVDRIVPAATEQVVQEISEDIGLHDAGALLCEPYKQWVIEDNFLSSRPAWEEAGALLVEDVAAYEKLKLRMLNGCHSALAYIGSLLGDEFIHQTISRPEVEAFIARLMASEQSQSLQVPSGIDIDQYSRAVIERFKNKYVPYRNAQVATDGSLKLPQRLLFSAYDLRQKSIAPQCIALAVAAWLQYLVGYTVGGSYSVSDPNLGTLEGIIRANSKDSAQLVSTMMLQSGVFPESLQQDDVFESMVFEYYQSLQSQGVVDVLANITAR</sequence>
<dbReference type="Gene3D" id="1.10.1040.10">
    <property type="entry name" value="N-(1-d-carboxylethyl)-l-norvaline Dehydrogenase, domain 2"/>
    <property type="match status" value="1"/>
</dbReference>